<dbReference type="RefSeq" id="WP_202246682.1">
    <property type="nucleotide sequence ID" value="NZ_JAESIY010000019.1"/>
</dbReference>
<dbReference type="EMBL" id="JAESIY010000019">
    <property type="protein sequence ID" value="MBL3658888.1"/>
    <property type="molecule type" value="Genomic_DNA"/>
</dbReference>
<evidence type="ECO:0000313" key="2">
    <source>
        <dbReference type="Proteomes" id="UP000659388"/>
    </source>
</evidence>
<dbReference type="Gene3D" id="1.10.530.10">
    <property type="match status" value="1"/>
</dbReference>
<evidence type="ECO:0000313" key="1">
    <source>
        <dbReference type="EMBL" id="MBL3658888.1"/>
    </source>
</evidence>
<organism evidence="1 2">
    <name type="scientific">Fulvivirga sediminis</name>
    <dbReference type="NCBI Taxonomy" id="2803949"/>
    <lineage>
        <taxon>Bacteria</taxon>
        <taxon>Pseudomonadati</taxon>
        <taxon>Bacteroidota</taxon>
        <taxon>Cytophagia</taxon>
        <taxon>Cytophagales</taxon>
        <taxon>Fulvivirgaceae</taxon>
        <taxon>Fulvivirga</taxon>
    </lineage>
</organism>
<gene>
    <name evidence="1" type="ORF">JL102_22255</name>
</gene>
<protein>
    <recommendedName>
        <fullName evidence="3">Glycoside hydrolase family 19 catalytic domain-containing protein</fullName>
    </recommendedName>
</protein>
<proteinExistence type="predicted"/>
<accession>A0A937FE64</accession>
<comment type="caution">
    <text evidence="1">The sequence shown here is derived from an EMBL/GenBank/DDBJ whole genome shotgun (WGS) entry which is preliminary data.</text>
</comment>
<sequence>MLYRTMMGFYYGSGCRLENGDKSTLDGSDYFGVGFIHMTGKGKYKKLHKVWNKRYPSDPKDFMGDDISLLKTDVDVAMKASMIVWIDDDKSTNLKADKGNADAVIESVTLDVNGGTNGLDLRNKYTKKAYQILDK</sequence>
<dbReference type="InterPro" id="IPR023346">
    <property type="entry name" value="Lysozyme-like_dom_sf"/>
</dbReference>
<name>A0A937FE64_9BACT</name>
<reference evidence="1" key="1">
    <citation type="submission" date="2021-01" db="EMBL/GenBank/DDBJ databases">
        <title>Fulvivirga kasyanovii gen. nov., sp nov., a novel member of the phylum Bacteroidetes isolated from seawater in a mussel farm.</title>
        <authorList>
            <person name="Zhao L.-H."/>
            <person name="Wang Z.-J."/>
        </authorList>
    </citation>
    <scope>NUCLEOTIDE SEQUENCE</scope>
    <source>
        <strain evidence="1">2943</strain>
    </source>
</reference>
<dbReference type="AlphaFoldDB" id="A0A937FE64"/>
<keyword evidence="2" id="KW-1185">Reference proteome</keyword>
<dbReference type="Proteomes" id="UP000659388">
    <property type="component" value="Unassembled WGS sequence"/>
</dbReference>
<evidence type="ECO:0008006" key="3">
    <source>
        <dbReference type="Google" id="ProtNLM"/>
    </source>
</evidence>
<dbReference type="SUPFAM" id="SSF53955">
    <property type="entry name" value="Lysozyme-like"/>
    <property type="match status" value="1"/>
</dbReference>